<evidence type="ECO:0000256" key="6">
    <source>
        <dbReference type="ARBA" id="ARBA00022960"/>
    </source>
</evidence>
<dbReference type="SUPFAM" id="SSF53955">
    <property type="entry name" value="Lysozyme-like"/>
    <property type="match status" value="1"/>
</dbReference>
<reference evidence="13 14" key="1">
    <citation type="submission" date="2016-11" db="EMBL/GenBank/DDBJ databases">
        <authorList>
            <person name="Jaros S."/>
            <person name="Januszkiewicz K."/>
            <person name="Wedrychowicz H."/>
        </authorList>
    </citation>
    <scope>NUCLEOTIDE SEQUENCE [LARGE SCALE GENOMIC DNA]</scope>
    <source>
        <strain evidence="13 14">DSM 25479</strain>
    </source>
</reference>
<keyword evidence="2" id="KW-0997">Cell inner membrane</keyword>
<evidence type="ECO:0000259" key="12">
    <source>
        <dbReference type="Pfam" id="PF00912"/>
    </source>
</evidence>
<accession>A0A1M6GNH5</accession>
<dbReference type="UniPathway" id="UPA00219"/>
<comment type="similarity">
    <text evidence="11">Belongs to the glycosyltransferase 51 family.</text>
</comment>
<keyword evidence="8 11" id="KW-1133">Transmembrane helix</keyword>
<keyword evidence="1 11" id="KW-1003">Cell membrane</keyword>
<evidence type="ECO:0000256" key="9">
    <source>
        <dbReference type="ARBA" id="ARBA00023136"/>
    </source>
</evidence>
<protein>
    <recommendedName>
        <fullName evidence="11">Biosynthetic peptidoglycan transglycosylase</fullName>
        <ecNumber evidence="11">2.4.99.28</ecNumber>
    </recommendedName>
    <alternativeName>
        <fullName evidence="11">Glycan polymerase</fullName>
    </alternativeName>
    <alternativeName>
        <fullName evidence="11">Peptidoglycan glycosyltransferase MtgA</fullName>
        <shortName evidence="11">PGT</shortName>
    </alternativeName>
</protein>
<dbReference type="EMBL" id="FQYI01000009">
    <property type="protein sequence ID" value="SHJ11469.1"/>
    <property type="molecule type" value="Genomic_DNA"/>
</dbReference>
<comment type="pathway">
    <text evidence="11">Cell wall biogenesis; peptidoglycan biosynthesis.</text>
</comment>
<evidence type="ECO:0000256" key="3">
    <source>
        <dbReference type="ARBA" id="ARBA00022676"/>
    </source>
</evidence>
<dbReference type="OrthoDB" id="9766909at2"/>
<dbReference type="GO" id="GO:0009274">
    <property type="term" value="C:peptidoglycan-based cell wall"/>
    <property type="evidence" value="ECO:0007669"/>
    <property type="project" value="InterPro"/>
</dbReference>
<evidence type="ECO:0000256" key="8">
    <source>
        <dbReference type="ARBA" id="ARBA00022989"/>
    </source>
</evidence>
<proteinExistence type="inferred from homology"/>
<comment type="function">
    <text evidence="11">Peptidoglycan polymerase that catalyzes glycan chain elongation from lipid-linked precursors.</text>
</comment>
<dbReference type="InterPro" id="IPR023346">
    <property type="entry name" value="Lysozyme-like_dom_sf"/>
</dbReference>
<dbReference type="RefSeq" id="WP_073180476.1">
    <property type="nucleotide sequence ID" value="NZ_FQYI01000009.1"/>
</dbReference>
<evidence type="ECO:0000256" key="10">
    <source>
        <dbReference type="ARBA" id="ARBA00023316"/>
    </source>
</evidence>
<keyword evidence="9 11" id="KW-0472">Membrane</keyword>
<dbReference type="GO" id="GO:0008955">
    <property type="term" value="F:peptidoglycan glycosyltransferase activity"/>
    <property type="evidence" value="ECO:0007669"/>
    <property type="project" value="UniProtKB-UniRule"/>
</dbReference>
<organism evidence="13 14">
    <name type="scientific">Cruoricaptor ignavus</name>
    <dbReference type="NCBI Taxonomy" id="1118202"/>
    <lineage>
        <taxon>Bacteria</taxon>
        <taxon>Pseudomonadati</taxon>
        <taxon>Bacteroidota</taxon>
        <taxon>Flavobacteriia</taxon>
        <taxon>Flavobacteriales</taxon>
        <taxon>Weeksellaceae</taxon>
        <taxon>Cruoricaptor</taxon>
    </lineage>
</organism>
<dbReference type="PANTHER" id="PTHR30400:SF0">
    <property type="entry name" value="BIOSYNTHETIC PEPTIDOGLYCAN TRANSGLYCOSYLASE"/>
    <property type="match status" value="1"/>
</dbReference>
<dbReference type="STRING" id="1118202.SAMN05443429_10973"/>
<dbReference type="Pfam" id="PF00912">
    <property type="entry name" value="Transgly"/>
    <property type="match status" value="1"/>
</dbReference>
<keyword evidence="6 11" id="KW-0133">Cell shape</keyword>
<keyword evidence="7 11" id="KW-0573">Peptidoglycan synthesis</keyword>
<dbReference type="InterPro" id="IPR036950">
    <property type="entry name" value="PBP_transglycosylase"/>
</dbReference>
<dbReference type="GO" id="GO:0071555">
    <property type="term" value="P:cell wall organization"/>
    <property type="evidence" value="ECO:0007669"/>
    <property type="project" value="UniProtKB-KW"/>
</dbReference>
<evidence type="ECO:0000313" key="13">
    <source>
        <dbReference type="EMBL" id="SHJ11469.1"/>
    </source>
</evidence>
<keyword evidence="3 11" id="KW-0328">Glycosyltransferase</keyword>
<dbReference type="Proteomes" id="UP000184335">
    <property type="component" value="Unassembled WGS sequence"/>
</dbReference>
<sequence>MFRFIRRIIWLLIILNALAVVLGRYFNPPITITQISAFAEYGRLQREYIPLSEMGTNVQKAVLASEDQSFFHHNGFDRREIQAAIEHNRKGGSLRGGSTISQQTAKNVFLWQKRSWIRKGLETFYTFIIEKFWGKEVILERYLNCIEMGRGVFGVEAAAKYYFGKNSKDLDRSEAAWIAAVLPNPRNYDPKNPDGKLAWKHRWILRQMQTVSLK</sequence>
<dbReference type="Gene3D" id="1.10.3810.10">
    <property type="entry name" value="Biosynthetic peptidoglycan transglycosylase-like"/>
    <property type="match status" value="1"/>
</dbReference>
<dbReference type="GO" id="GO:0005886">
    <property type="term" value="C:plasma membrane"/>
    <property type="evidence" value="ECO:0007669"/>
    <property type="project" value="UniProtKB-SubCell"/>
</dbReference>
<keyword evidence="4 11" id="KW-0808">Transferase</keyword>
<keyword evidence="10 11" id="KW-0961">Cell wall biogenesis/degradation</keyword>
<evidence type="ECO:0000256" key="4">
    <source>
        <dbReference type="ARBA" id="ARBA00022679"/>
    </source>
</evidence>
<dbReference type="HAMAP" id="MF_00766">
    <property type="entry name" value="PGT_MtgA"/>
    <property type="match status" value="1"/>
</dbReference>
<dbReference type="PANTHER" id="PTHR30400">
    <property type="entry name" value="MONOFUNCTIONAL BIOSYNTHETIC PEPTIDOGLYCAN TRANSGLYCOSYLASE"/>
    <property type="match status" value="1"/>
</dbReference>
<evidence type="ECO:0000256" key="1">
    <source>
        <dbReference type="ARBA" id="ARBA00022475"/>
    </source>
</evidence>
<evidence type="ECO:0000256" key="11">
    <source>
        <dbReference type="HAMAP-Rule" id="MF_00766"/>
    </source>
</evidence>
<gene>
    <name evidence="11" type="primary">mtgA</name>
    <name evidence="13" type="ORF">SAMN05443429_10973</name>
</gene>
<dbReference type="NCBIfam" id="TIGR02070">
    <property type="entry name" value="mono_pep_trsgly"/>
    <property type="match status" value="1"/>
</dbReference>
<dbReference type="EC" id="2.4.99.28" evidence="11"/>
<evidence type="ECO:0000256" key="7">
    <source>
        <dbReference type="ARBA" id="ARBA00022984"/>
    </source>
</evidence>
<keyword evidence="5 11" id="KW-0812">Transmembrane</keyword>
<keyword evidence="14" id="KW-1185">Reference proteome</keyword>
<evidence type="ECO:0000313" key="14">
    <source>
        <dbReference type="Proteomes" id="UP000184335"/>
    </source>
</evidence>
<dbReference type="InterPro" id="IPR011812">
    <property type="entry name" value="Pep_trsgly"/>
</dbReference>
<name>A0A1M6GNH5_9FLAO</name>
<comment type="subcellular location">
    <subcellularLocation>
        <location evidence="11">Cell membrane</location>
        <topology evidence="11">Single-pass membrane protein</topology>
    </subcellularLocation>
</comment>
<dbReference type="GO" id="GO:0009252">
    <property type="term" value="P:peptidoglycan biosynthetic process"/>
    <property type="evidence" value="ECO:0007669"/>
    <property type="project" value="UniProtKB-UniRule"/>
</dbReference>
<evidence type="ECO:0000256" key="2">
    <source>
        <dbReference type="ARBA" id="ARBA00022519"/>
    </source>
</evidence>
<evidence type="ECO:0000256" key="5">
    <source>
        <dbReference type="ARBA" id="ARBA00022692"/>
    </source>
</evidence>
<dbReference type="GO" id="GO:0008360">
    <property type="term" value="P:regulation of cell shape"/>
    <property type="evidence" value="ECO:0007669"/>
    <property type="project" value="UniProtKB-KW"/>
</dbReference>
<dbReference type="InterPro" id="IPR001264">
    <property type="entry name" value="Glyco_trans_51"/>
</dbReference>
<feature type="domain" description="Glycosyl transferase family 51" evidence="12">
    <location>
        <begin position="40"/>
        <end position="209"/>
    </location>
</feature>
<dbReference type="GO" id="GO:0016763">
    <property type="term" value="F:pentosyltransferase activity"/>
    <property type="evidence" value="ECO:0007669"/>
    <property type="project" value="InterPro"/>
</dbReference>
<comment type="catalytic activity">
    <reaction evidence="11">
        <text>[GlcNAc-(1-&gt;4)-Mur2Ac(oyl-L-Ala-gamma-D-Glu-L-Lys-D-Ala-D-Ala)](n)-di-trans,octa-cis-undecaprenyl diphosphate + beta-D-GlcNAc-(1-&gt;4)-Mur2Ac(oyl-L-Ala-gamma-D-Glu-L-Lys-D-Ala-D-Ala)-di-trans,octa-cis-undecaprenyl diphosphate = [GlcNAc-(1-&gt;4)-Mur2Ac(oyl-L-Ala-gamma-D-Glu-L-Lys-D-Ala-D-Ala)](n+1)-di-trans,octa-cis-undecaprenyl diphosphate + di-trans,octa-cis-undecaprenyl diphosphate + H(+)</text>
        <dbReference type="Rhea" id="RHEA:23708"/>
        <dbReference type="Rhea" id="RHEA-COMP:9602"/>
        <dbReference type="Rhea" id="RHEA-COMP:9603"/>
        <dbReference type="ChEBI" id="CHEBI:15378"/>
        <dbReference type="ChEBI" id="CHEBI:58405"/>
        <dbReference type="ChEBI" id="CHEBI:60033"/>
        <dbReference type="ChEBI" id="CHEBI:78435"/>
        <dbReference type="EC" id="2.4.99.28"/>
    </reaction>
</comment>
<dbReference type="AlphaFoldDB" id="A0A1M6GNH5"/>